<gene>
    <name evidence="1" type="ORF">M9Y10_007244</name>
</gene>
<keyword evidence="2" id="KW-1185">Reference proteome</keyword>
<reference evidence="1 2" key="1">
    <citation type="submission" date="2024-04" db="EMBL/GenBank/DDBJ databases">
        <title>Tritrichomonas musculus Genome.</title>
        <authorList>
            <person name="Alves-Ferreira E."/>
            <person name="Grigg M."/>
            <person name="Lorenzi H."/>
            <person name="Galac M."/>
        </authorList>
    </citation>
    <scope>NUCLEOTIDE SEQUENCE [LARGE SCALE GENOMIC DNA]</scope>
    <source>
        <strain evidence="1 2">EAF2021</strain>
    </source>
</reference>
<proteinExistence type="predicted"/>
<evidence type="ECO:0000313" key="1">
    <source>
        <dbReference type="EMBL" id="KAK8871515.1"/>
    </source>
</evidence>
<dbReference type="Proteomes" id="UP001470230">
    <property type="component" value="Unassembled WGS sequence"/>
</dbReference>
<comment type="caution">
    <text evidence="1">The sequence shown here is derived from an EMBL/GenBank/DDBJ whole genome shotgun (WGS) entry which is preliminary data.</text>
</comment>
<organism evidence="1 2">
    <name type="scientific">Tritrichomonas musculus</name>
    <dbReference type="NCBI Taxonomy" id="1915356"/>
    <lineage>
        <taxon>Eukaryota</taxon>
        <taxon>Metamonada</taxon>
        <taxon>Parabasalia</taxon>
        <taxon>Tritrichomonadida</taxon>
        <taxon>Tritrichomonadidae</taxon>
        <taxon>Tritrichomonas</taxon>
    </lineage>
</organism>
<dbReference type="EMBL" id="JAPFFF010000013">
    <property type="protein sequence ID" value="KAK8871515.1"/>
    <property type="molecule type" value="Genomic_DNA"/>
</dbReference>
<protein>
    <submittedName>
        <fullName evidence="1">Uncharacterized protein</fullName>
    </submittedName>
</protein>
<sequence>MTVGIICNTQTVAYDISSPGSCITIVSTSGQPSMPVHGYFEIAFAQGYQAALFSSELAAHLGVSDLGSLEVACAQGVQGGLLVNYAELPDVELCGANECRVQVDFKCRVERSALDAATITARLIRTAPVVSPLTHTQWLLLKKTARSSSARCSARAACKIHSSKLVLTL</sequence>
<name>A0ABR2J1S0_9EUKA</name>
<accession>A0ABR2J1S0</accession>
<evidence type="ECO:0000313" key="2">
    <source>
        <dbReference type="Proteomes" id="UP001470230"/>
    </source>
</evidence>